<feature type="signal peptide" evidence="2">
    <location>
        <begin position="1"/>
        <end position="24"/>
    </location>
</feature>
<evidence type="ECO:0008006" key="5">
    <source>
        <dbReference type="Google" id="ProtNLM"/>
    </source>
</evidence>
<dbReference type="Proteomes" id="UP000600026">
    <property type="component" value="Unassembled WGS sequence"/>
</dbReference>
<evidence type="ECO:0000313" key="3">
    <source>
        <dbReference type="EMBL" id="GHI86097.1"/>
    </source>
</evidence>
<evidence type="ECO:0000256" key="2">
    <source>
        <dbReference type="SAM" id="SignalP"/>
    </source>
</evidence>
<evidence type="ECO:0000313" key="4">
    <source>
        <dbReference type="Proteomes" id="UP000600026"/>
    </source>
</evidence>
<accession>A0A919GWB1</accession>
<dbReference type="EMBL" id="BNEE01000006">
    <property type="protein sequence ID" value="GHI86097.1"/>
    <property type="molecule type" value="Genomic_DNA"/>
</dbReference>
<evidence type="ECO:0000256" key="1">
    <source>
        <dbReference type="SAM" id="MobiDB-lite"/>
    </source>
</evidence>
<reference evidence="3" key="1">
    <citation type="submission" date="2020-09" db="EMBL/GenBank/DDBJ databases">
        <title>Whole genome shotgun sequence of Streptomyces xanthophaeus NBRC 12829.</title>
        <authorList>
            <person name="Komaki H."/>
            <person name="Tamura T."/>
        </authorList>
    </citation>
    <scope>NUCLEOTIDE SEQUENCE</scope>
    <source>
        <strain evidence="3">NBRC 12829</strain>
    </source>
</reference>
<name>A0A919GWB1_9ACTN</name>
<proteinExistence type="predicted"/>
<sequence>MVPAVVVATVMTAVVTAVMSPSMAVTGAFPVAVAVMSATRAASAATAAGDRDQRGGVRARIGSGRRICAAISHGRCGGQRRPQQYGDGQQAPGTGSVHPGSMGPRAPARGGLGPGSPERVECSP</sequence>
<protein>
    <recommendedName>
        <fullName evidence="5">Secreted protein</fullName>
    </recommendedName>
</protein>
<feature type="chain" id="PRO_5036989011" description="Secreted protein" evidence="2">
    <location>
        <begin position="25"/>
        <end position="124"/>
    </location>
</feature>
<organism evidence="3 4">
    <name type="scientific">Streptomyces xanthophaeus</name>
    <dbReference type="NCBI Taxonomy" id="67385"/>
    <lineage>
        <taxon>Bacteria</taxon>
        <taxon>Bacillati</taxon>
        <taxon>Actinomycetota</taxon>
        <taxon>Actinomycetes</taxon>
        <taxon>Kitasatosporales</taxon>
        <taxon>Streptomycetaceae</taxon>
        <taxon>Streptomyces</taxon>
    </lineage>
</organism>
<keyword evidence="4" id="KW-1185">Reference proteome</keyword>
<keyword evidence="2" id="KW-0732">Signal</keyword>
<gene>
    <name evidence="3" type="ORF">Sxan_34610</name>
</gene>
<comment type="caution">
    <text evidence="3">The sequence shown here is derived from an EMBL/GenBank/DDBJ whole genome shotgun (WGS) entry which is preliminary data.</text>
</comment>
<dbReference type="AlphaFoldDB" id="A0A919GWB1"/>
<feature type="region of interest" description="Disordered" evidence="1">
    <location>
        <begin position="75"/>
        <end position="124"/>
    </location>
</feature>